<sequence length="137" mass="15026">MVPKLFFHCDQGQADPVVAAARDQSSVYLKLLMHETQPASHFAVSTITRIYRGYSILPSPTDVTMENNLSKVITAVSHALTTSTTRALTFGCCEALCLLSTAYPVCTWSVGWHCGYVTSSSAQASRIQVYKNRGRSF</sequence>
<dbReference type="Pfam" id="PF12372">
    <property type="entry name" value="Htt_N-HEAT"/>
    <property type="match status" value="1"/>
</dbReference>
<keyword evidence="2" id="KW-1185">Reference proteome</keyword>
<protein>
    <submittedName>
        <fullName evidence="1">Uncharacterized protein</fullName>
    </submittedName>
</protein>
<dbReference type="Proteomes" id="UP001162483">
    <property type="component" value="Unassembled WGS sequence"/>
</dbReference>
<comment type="caution">
    <text evidence="1">The sequence shown here is derived from an EMBL/GenBank/DDBJ whole genome shotgun (WGS) entry which is preliminary data.</text>
</comment>
<name>A0ABN9GWX4_9NEOB</name>
<proteinExistence type="predicted"/>
<evidence type="ECO:0000313" key="1">
    <source>
        <dbReference type="EMBL" id="CAI9613977.1"/>
    </source>
</evidence>
<evidence type="ECO:0000313" key="2">
    <source>
        <dbReference type="Proteomes" id="UP001162483"/>
    </source>
</evidence>
<dbReference type="InterPro" id="IPR028426">
    <property type="entry name" value="Huntingtin_fam"/>
</dbReference>
<gene>
    <name evidence="1" type="ORF">SPARVUS_LOCUS14984023</name>
</gene>
<dbReference type="PANTHER" id="PTHR10170">
    <property type="entry name" value="HUNTINGTON DISEASE PROTEIN"/>
    <property type="match status" value="1"/>
</dbReference>
<organism evidence="1 2">
    <name type="scientific">Staurois parvus</name>
    <dbReference type="NCBI Taxonomy" id="386267"/>
    <lineage>
        <taxon>Eukaryota</taxon>
        <taxon>Metazoa</taxon>
        <taxon>Chordata</taxon>
        <taxon>Craniata</taxon>
        <taxon>Vertebrata</taxon>
        <taxon>Euteleostomi</taxon>
        <taxon>Amphibia</taxon>
        <taxon>Batrachia</taxon>
        <taxon>Anura</taxon>
        <taxon>Neobatrachia</taxon>
        <taxon>Ranoidea</taxon>
        <taxon>Ranidae</taxon>
        <taxon>Staurois</taxon>
    </lineage>
</organism>
<dbReference type="InterPro" id="IPR024613">
    <property type="entry name" value="Huntingtin_N_HEAT_rpt-2"/>
</dbReference>
<accession>A0ABN9GWX4</accession>
<dbReference type="EMBL" id="CATNWA010019579">
    <property type="protein sequence ID" value="CAI9613977.1"/>
    <property type="molecule type" value="Genomic_DNA"/>
</dbReference>
<dbReference type="PANTHER" id="PTHR10170:SF10">
    <property type="entry name" value="HUNTINGTIN"/>
    <property type="match status" value="1"/>
</dbReference>
<reference evidence="1" key="1">
    <citation type="submission" date="2023-05" db="EMBL/GenBank/DDBJ databases">
        <authorList>
            <person name="Stuckert A."/>
        </authorList>
    </citation>
    <scope>NUCLEOTIDE SEQUENCE</scope>
</reference>
<feature type="non-terminal residue" evidence="1">
    <location>
        <position position="137"/>
    </location>
</feature>